<reference evidence="1 2" key="1">
    <citation type="submission" date="2014-04" db="EMBL/GenBank/DDBJ databases">
        <authorList>
            <consortium name="DOE Joint Genome Institute"/>
            <person name="Kuo A."/>
            <person name="Kohler A."/>
            <person name="Jargeat P."/>
            <person name="Nagy L.G."/>
            <person name="Floudas D."/>
            <person name="Copeland A."/>
            <person name="Barry K.W."/>
            <person name="Cichocki N."/>
            <person name="Veneault-Fourrey C."/>
            <person name="LaButti K."/>
            <person name="Lindquist E.A."/>
            <person name="Lipzen A."/>
            <person name="Lundell T."/>
            <person name="Morin E."/>
            <person name="Murat C."/>
            <person name="Sun H."/>
            <person name="Tunlid A."/>
            <person name="Henrissat B."/>
            <person name="Grigoriev I.V."/>
            <person name="Hibbett D.S."/>
            <person name="Martin F."/>
            <person name="Nordberg H.P."/>
            <person name="Cantor M.N."/>
            <person name="Hua S.X."/>
        </authorList>
    </citation>
    <scope>NUCLEOTIDE SEQUENCE [LARGE SCALE GENOMIC DNA]</scope>
    <source>
        <strain evidence="1 2">Ve08.2h10</strain>
    </source>
</reference>
<dbReference type="InParanoid" id="A0A0D0E123"/>
<accession>A0A0D0E123</accession>
<dbReference type="EMBL" id="KN825155">
    <property type="protein sequence ID" value="KIK93789.1"/>
    <property type="molecule type" value="Genomic_DNA"/>
</dbReference>
<keyword evidence="2" id="KW-1185">Reference proteome</keyword>
<protein>
    <submittedName>
        <fullName evidence="1">Uncharacterized protein</fullName>
    </submittedName>
</protein>
<dbReference type="Proteomes" id="UP000054538">
    <property type="component" value="Unassembled WGS sequence"/>
</dbReference>
<dbReference type="AlphaFoldDB" id="A0A0D0E123"/>
<dbReference type="HOGENOM" id="CLU_142396_1_0_1"/>
<dbReference type="OrthoDB" id="4743193at2759"/>
<proteinExistence type="predicted"/>
<sequence length="122" mass="13772">MQHILETMKSCQVIAGQLVLSLLTDREQEHHSVNHLVPCAIDVFSAFLQHPSMQDKLKDFILTRARSTYHDEIVSLASQTSGWHFSVSSATTKQLENFSLEDMAGGMLARAPMFWHMLGMLL</sequence>
<reference evidence="2" key="2">
    <citation type="submission" date="2015-01" db="EMBL/GenBank/DDBJ databases">
        <title>Evolutionary Origins and Diversification of the Mycorrhizal Mutualists.</title>
        <authorList>
            <consortium name="DOE Joint Genome Institute"/>
            <consortium name="Mycorrhizal Genomics Consortium"/>
            <person name="Kohler A."/>
            <person name="Kuo A."/>
            <person name="Nagy L.G."/>
            <person name="Floudas D."/>
            <person name="Copeland A."/>
            <person name="Barry K.W."/>
            <person name="Cichocki N."/>
            <person name="Veneault-Fourrey C."/>
            <person name="LaButti K."/>
            <person name="Lindquist E.A."/>
            <person name="Lipzen A."/>
            <person name="Lundell T."/>
            <person name="Morin E."/>
            <person name="Murat C."/>
            <person name="Riley R."/>
            <person name="Ohm R."/>
            <person name="Sun H."/>
            <person name="Tunlid A."/>
            <person name="Henrissat B."/>
            <person name="Grigoriev I.V."/>
            <person name="Hibbett D.S."/>
            <person name="Martin F."/>
        </authorList>
    </citation>
    <scope>NUCLEOTIDE SEQUENCE [LARGE SCALE GENOMIC DNA]</scope>
    <source>
        <strain evidence="2">Ve08.2h10</strain>
    </source>
</reference>
<name>A0A0D0E123_9AGAM</name>
<evidence type="ECO:0000313" key="2">
    <source>
        <dbReference type="Proteomes" id="UP000054538"/>
    </source>
</evidence>
<evidence type="ECO:0000313" key="1">
    <source>
        <dbReference type="EMBL" id="KIK93789.1"/>
    </source>
</evidence>
<feature type="non-terminal residue" evidence="1">
    <location>
        <position position="122"/>
    </location>
</feature>
<gene>
    <name evidence="1" type="ORF">PAXRUDRAFT_144287</name>
</gene>
<organism evidence="1 2">
    <name type="scientific">Paxillus rubicundulus Ve08.2h10</name>
    <dbReference type="NCBI Taxonomy" id="930991"/>
    <lineage>
        <taxon>Eukaryota</taxon>
        <taxon>Fungi</taxon>
        <taxon>Dikarya</taxon>
        <taxon>Basidiomycota</taxon>
        <taxon>Agaricomycotina</taxon>
        <taxon>Agaricomycetes</taxon>
        <taxon>Agaricomycetidae</taxon>
        <taxon>Boletales</taxon>
        <taxon>Paxilineae</taxon>
        <taxon>Paxillaceae</taxon>
        <taxon>Paxillus</taxon>
    </lineage>
</organism>